<feature type="region of interest" description="Disordered" evidence="1">
    <location>
        <begin position="1"/>
        <end position="28"/>
    </location>
</feature>
<name>A0A4Z2HS94_9TELE</name>
<keyword evidence="3" id="KW-1185">Reference proteome</keyword>
<dbReference type="Proteomes" id="UP000314294">
    <property type="component" value="Unassembled WGS sequence"/>
</dbReference>
<evidence type="ECO:0000256" key="1">
    <source>
        <dbReference type="SAM" id="MobiDB-lite"/>
    </source>
</evidence>
<dbReference type="AlphaFoldDB" id="A0A4Z2HS94"/>
<evidence type="ECO:0000313" key="2">
    <source>
        <dbReference type="EMBL" id="TNN67682.1"/>
    </source>
</evidence>
<sequence>MYRVSSESMMEAPLRPPANTPHQACTPHKVARSGPLTAQIKLTKHPHPLKAHLLEFACWQFSSYCQREGSARPRQDTQSPLPAQGYLSRCSALSMMTLEVRGFLLEGANQATRGDKKIEKECERERERGYELQVDLRHC</sequence>
<dbReference type="EMBL" id="SRLO01000200">
    <property type="protein sequence ID" value="TNN67682.1"/>
    <property type="molecule type" value="Genomic_DNA"/>
</dbReference>
<comment type="caution">
    <text evidence="2">The sequence shown here is derived from an EMBL/GenBank/DDBJ whole genome shotgun (WGS) entry which is preliminary data.</text>
</comment>
<protein>
    <submittedName>
        <fullName evidence="2">Uncharacterized protein</fullName>
    </submittedName>
</protein>
<accession>A0A4Z2HS94</accession>
<organism evidence="2 3">
    <name type="scientific">Liparis tanakae</name>
    <name type="common">Tanaka's snailfish</name>
    <dbReference type="NCBI Taxonomy" id="230148"/>
    <lineage>
        <taxon>Eukaryota</taxon>
        <taxon>Metazoa</taxon>
        <taxon>Chordata</taxon>
        <taxon>Craniata</taxon>
        <taxon>Vertebrata</taxon>
        <taxon>Euteleostomi</taxon>
        <taxon>Actinopterygii</taxon>
        <taxon>Neopterygii</taxon>
        <taxon>Teleostei</taxon>
        <taxon>Neoteleostei</taxon>
        <taxon>Acanthomorphata</taxon>
        <taxon>Eupercaria</taxon>
        <taxon>Perciformes</taxon>
        <taxon>Cottioidei</taxon>
        <taxon>Cottales</taxon>
        <taxon>Liparidae</taxon>
        <taxon>Liparis</taxon>
    </lineage>
</organism>
<reference evidence="2 3" key="1">
    <citation type="submission" date="2019-03" db="EMBL/GenBank/DDBJ databases">
        <title>First draft genome of Liparis tanakae, snailfish: a comprehensive survey of snailfish specific genes.</title>
        <authorList>
            <person name="Kim W."/>
            <person name="Song I."/>
            <person name="Jeong J.-H."/>
            <person name="Kim D."/>
            <person name="Kim S."/>
            <person name="Ryu S."/>
            <person name="Song J.Y."/>
            <person name="Lee S.K."/>
        </authorList>
    </citation>
    <scope>NUCLEOTIDE SEQUENCE [LARGE SCALE GENOMIC DNA]</scope>
    <source>
        <tissue evidence="2">Muscle</tissue>
    </source>
</reference>
<proteinExistence type="predicted"/>
<gene>
    <name evidence="2" type="ORF">EYF80_022146</name>
</gene>
<evidence type="ECO:0000313" key="3">
    <source>
        <dbReference type="Proteomes" id="UP000314294"/>
    </source>
</evidence>